<sequence>MHASPLLCSSSTGQLRGHVNAALTSPAILHSHHIKNASSSSSSSNHAISQKCSTYFYCKSSHLTVQLIAPPPTSPPCAVSILDTHCAPQFCPTKAIASNLFPRDHSMLLPFWATTMLEIVGWKRKECHTVGNEQPQLSDVHTHA</sequence>
<evidence type="ECO:0000313" key="1">
    <source>
        <dbReference type="EMBL" id="KAL5104930.1"/>
    </source>
</evidence>
<evidence type="ECO:0000313" key="2">
    <source>
        <dbReference type="Proteomes" id="UP001651158"/>
    </source>
</evidence>
<proteinExistence type="predicted"/>
<comment type="caution">
    <text evidence="1">The sequence shown here is derived from an EMBL/GenBank/DDBJ whole genome shotgun (WGS) entry which is preliminary data.</text>
</comment>
<dbReference type="Proteomes" id="UP001651158">
    <property type="component" value="Unassembled WGS sequence"/>
</dbReference>
<organism evidence="1 2">
    <name type="scientific">Taenia crassiceps</name>
    <dbReference type="NCBI Taxonomy" id="6207"/>
    <lineage>
        <taxon>Eukaryota</taxon>
        <taxon>Metazoa</taxon>
        <taxon>Spiralia</taxon>
        <taxon>Lophotrochozoa</taxon>
        <taxon>Platyhelminthes</taxon>
        <taxon>Cestoda</taxon>
        <taxon>Eucestoda</taxon>
        <taxon>Cyclophyllidea</taxon>
        <taxon>Taeniidae</taxon>
        <taxon>Taenia</taxon>
    </lineage>
</organism>
<reference evidence="1 2" key="1">
    <citation type="journal article" date="2022" name="Front. Cell. Infect. Microbiol.">
        <title>The Genomes of Two Strains of Taenia crassiceps the Animal Model for the Study of Human Cysticercosis.</title>
        <authorList>
            <person name="Bobes R.J."/>
            <person name="Estrada K."/>
            <person name="Rios-Valencia D.G."/>
            <person name="Calderon-Gallegos A."/>
            <person name="de la Torre P."/>
            <person name="Carrero J.C."/>
            <person name="Sanchez-Flores A."/>
            <person name="Laclette J.P."/>
        </authorList>
    </citation>
    <scope>NUCLEOTIDE SEQUENCE [LARGE SCALE GENOMIC DNA]</scope>
    <source>
        <strain evidence="1">WFUcys</strain>
    </source>
</reference>
<keyword evidence="2" id="KW-1185">Reference proteome</keyword>
<accession>A0ABR4Q5N6</accession>
<name>A0ABR4Q5N6_9CEST</name>
<dbReference type="EMBL" id="JAKROA010000010">
    <property type="protein sequence ID" value="KAL5104930.1"/>
    <property type="molecule type" value="Genomic_DNA"/>
</dbReference>
<protein>
    <submittedName>
        <fullName evidence="1">Uncharacterized protein</fullName>
    </submittedName>
</protein>
<gene>
    <name evidence="1" type="ORF">TcWFU_004672</name>
</gene>